<accession>A0A7R8X7I4</accession>
<keyword evidence="11 12" id="KW-0407">Ion channel</keyword>
<gene>
    <name evidence="14" type="ORF">DSTB1V02_LOCUS2476</name>
</gene>
<dbReference type="EMBL" id="LR899794">
    <property type="protein sequence ID" value="CAD7242511.1"/>
    <property type="molecule type" value="Genomic_DNA"/>
</dbReference>
<protein>
    <submittedName>
        <fullName evidence="14">Uncharacterized protein</fullName>
    </submittedName>
</protein>
<comment type="similarity">
    <text evidence="2 12">Belongs to the amiloride-sensitive sodium channel (TC 1.A.6) family.</text>
</comment>
<dbReference type="Pfam" id="PF00858">
    <property type="entry name" value="ASC"/>
    <property type="match status" value="1"/>
</dbReference>
<keyword evidence="3 12" id="KW-0813">Transport</keyword>
<keyword evidence="6" id="KW-1133">Transmembrane helix</keyword>
<evidence type="ECO:0000313" key="15">
    <source>
        <dbReference type="Proteomes" id="UP000677054"/>
    </source>
</evidence>
<sequence>MKFDGLSTSGNDIRYLEETPEDPDEIILAVADQNSEAFAASPLLEYTFNDISLLLSALNALITASPTDFKARRGEALFPKLVANLSPRIPLPWGSPPPHETLPQGSTQPASGEKKASGLKSMRAIQAKQYAPLPVELNLMPMNVGDAYLGKMGSGFMSANATADFKTSMAFMTAMRNLSMDMLFRITNSWNELVVDCTYQGQNCTEEKYFAPTVNAMYGVCYMFNTEFNTKDEMAGKRISGLTGSSYGLSLQLYLDQDDYMSNVVSESAGIRLAVHANNELPSPDEQGLYLQPNTHTSVALQAVRMLVIGGWMRSKDECDWRAGRVWRVMQVQIYRLPEPYQPSCFSSWNETDYVPRYPFNREIPIGYNVVRDNAENDPQQLWVPDTQLVLKNMRDGGVTKQS</sequence>
<keyword evidence="9" id="KW-0472">Membrane</keyword>
<evidence type="ECO:0000256" key="9">
    <source>
        <dbReference type="ARBA" id="ARBA00023136"/>
    </source>
</evidence>
<keyword evidence="8 12" id="KW-0406">Ion transport</keyword>
<evidence type="ECO:0000256" key="5">
    <source>
        <dbReference type="ARBA" id="ARBA00022692"/>
    </source>
</evidence>
<dbReference type="InterPro" id="IPR001873">
    <property type="entry name" value="ENaC"/>
</dbReference>
<comment type="subcellular location">
    <subcellularLocation>
        <location evidence="1">Membrane</location>
        <topology evidence="1">Multi-pass membrane protein</topology>
    </subcellularLocation>
</comment>
<feature type="region of interest" description="Disordered" evidence="13">
    <location>
        <begin position="89"/>
        <end position="118"/>
    </location>
</feature>
<evidence type="ECO:0000256" key="10">
    <source>
        <dbReference type="ARBA" id="ARBA00023201"/>
    </source>
</evidence>
<dbReference type="EMBL" id="CAJPEV010000277">
    <property type="protein sequence ID" value="CAG0883336.1"/>
    <property type="molecule type" value="Genomic_DNA"/>
</dbReference>
<feature type="compositionally biased region" description="Pro residues" evidence="13">
    <location>
        <begin position="89"/>
        <end position="100"/>
    </location>
</feature>
<reference evidence="14" key="1">
    <citation type="submission" date="2020-11" db="EMBL/GenBank/DDBJ databases">
        <authorList>
            <person name="Tran Van P."/>
        </authorList>
    </citation>
    <scope>NUCLEOTIDE SEQUENCE</scope>
</reference>
<dbReference type="PANTHER" id="PTHR11690:SF248">
    <property type="entry name" value="PICKPOCKET 17, ISOFORM A"/>
    <property type="match status" value="1"/>
</dbReference>
<evidence type="ECO:0000256" key="12">
    <source>
        <dbReference type="RuleBase" id="RU000679"/>
    </source>
</evidence>
<dbReference type="AlphaFoldDB" id="A0A7R8X7I4"/>
<keyword evidence="5 12" id="KW-0812">Transmembrane</keyword>
<evidence type="ECO:0000256" key="8">
    <source>
        <dbReference type="ARBA" id="ARBA00023065"/>
    </source>
</evidence>
<organism evidence="14">
    <name type="scientific">Darwinula stevensoni</name>
    <dbReference type="NCBI Taxonomy" id="69355"/>
    <lineage>
        <taxon>Eukaryota</taxon>
        <taxon>Metazoa</taxon>
        <taxon>Ecdysozoa</taxon>
        <taxon>Arthropoda</taxon>
        <taxon>Crustacea</taxon>
        <taxon>Oligostraca</taxon>
        <taxon>Ostracoda</taxon>
        <taxon>Podocopa</taxon>
        <taxon>Podocopida</taxon>
        <taxon>Darwinulocopina</taxon>
        <taxon>Darwinuloidea</taxon>
        <taxon>Darwinulidae</taxon>
        <taxon>Darwinula</taxon>
    </lineage>
</organism>
<evidence type="ECO:0000256" key="6">
    <source>
        <dbReference type="ARBA" id="ARBA00022989"/>
    </source>
</evidence>
<keyword evidence="10 12" id="KW-0739">Sodium transport</keyword>
<keyword evidence="15" id="KW-1185">Reference proteome</keyword>
<evidence type="ECO:0000256" key="1">
    <source>
        <dbReference type="ARBA" id="ARBA00004141"/>
    </source>
</evidence>
<dbReference type="Gene3D" id="2.60.470.10">
    <property type="entry name" value="Acid-sensing ion channels like domains"/>
    <property type="match status" value="1"/>
</dbReference>
<dbReference type="OrthoDB" id="6021021at2759"/>
<evidence type="ECO:0000313" key="14">
    <source>
        <dbReference type="EMBL" id="CAD7242511.1"/>
    </source>
</evidence>
<evidence type="ECO:0000256" key="11">
    <source>
        <dbReference type="ARBA" id="ARBA00023303"/>
    </source>
</evidence>
<dbReference type="Proteomes" id="UP000677054">
    <property type="component" value="Unassembled WGS sequence"/>
</dbReference>
<dbReference type="GO" id="GO:0005886">
    <property type="term" value="C:plasma membrane"/>
    <property type="evidence" value="ECO:0007669"/>
    <property type="project" value="TreeGrafter"/>
</dbReference>
<evidence type="ECO:0000256" key="3">
    <source>
        <dbReference type="ARBA" id="ARBA00022448"/>
    </source>
</evidence>
<evidence type="ECO:0000256" key="13">
    <source>
        <dbReference type="SAM" id="MobiDB-lite"/>
    </source>
</evidence>
<evidence type="ECO:0000256" key="7">
    <source>
        <dbReference type="ARBA" id="ARBA00023053"/>
    </source>
</evidence>
<name>A0A7R8X7I4_9CRUS</name>
<dbReference type="PANTHER" id="PTHR11690">
    <property type="entry name" value="AMILORIDE-SENSITIVE SODIUM CHANNEL-RELATED"/>
    <property type="match status" value="1"/>
</dbReference>
<dbReference type="PRINTS" id="PR01078">
    <property type="entry name" value="AMINACHANNEL"/>
</dbReference>
<proteinExistence type="inferred from homology"/>
<evidence type="ECO:0000256" key="4">
    <source>
        <dbReference type="ARBA" id="ARBA00022461"/>
    </source>
</evidence>
<evidence type="ECO:0000256" key="2">
    <source>
        <dbReference type="ARBA" id="ARBA00007193"/>
    </source>
</evidence>
<keyword evidence="7" id="KW-0915">Sodium</keyword>
<dbReference type="GO" id="GO:0015280">
    <property type="term" value="F:ligand-gated sodium channel activity"/>
    <property type="evidence" value="ECO:0007669"/>
    <property type="project" value="TreeGrafter"/>
</dbReference>
<keyword evidence="4 12" id="KW-0894">Sodium channel</keyword>